<dbReference type="RefSeq" id="WP_263277350.1">
    <property type="nucleotide sequence ID" value="NZ_CP106795.1"/>
</dbReference>
<accession>A0ABY6EJW4</accession>
<feature type="region of interest" description="Disordered" evidence="1">
    <location>
        <begin position="387"/>
        <end position="482"/>
    </location>
</feature>
<keyword evidence="4" id="KW-1185">Reference proteome</keyword>
<dbReference type="EMBL" id="CP106795">
    <property type="protein sequence ID" value="UXY34408.1"/>
    <property type="molecule type" value="Genomic_DNA"/>
</dbReference>
<evidence type="ECO:0000259" key="2">
    <source>
        <dbReference type="Pfam" id="PF03771"/>
    </source>
</evidence>
<feature type="domain" description="DUF317" evidence="2">
    <location>
        <begin position="243"/>
        <end position="301"/>
    </location>
</feature>
<dbReference type="Pfam" id="PF03771">
    <property type="entry name" value="SPDY"/>
    <property type="match status" value="2"/>
</dbReference>
<evidence type="ECO:0000256" key="1">
    <source>
        <dbReference type="SAM" id="MobiDB-lite"/>
    </source>
</evidence>
<proteinExistence type="predicted"/>
<evidence type="ECO:0000313" key="3">
    <source>
        <dbReference type="EMBL" id="UXY34408.1"/>
    </source>
</evidence>
<organism evidence="3 4">
    <name type="scientific">Streptomyces albidocamelliae</name>
    <dbReference type="NCBI Taxonomy" id="2981135"/>
    <lineage>
        <taxon>Bacteria</taxon>
        <taxon>Bacillati</taxon>
        <taxon>Actinomycetota</taxon>
        <taxon>Actinomycetes</taxon>
        <taxon>Kitasatosporales</taxon>
        <taxon>Streptomycetaceae</taxon>
        <taxon>Streptomyces</taxon>
    </lineage>
</organism>
<feature type="domain" description="DUF317" evidence="2">
    <location>
        <begin position="338"/>
        <end position="382"/>
    </location>
</feature>
<reference evidence="3" key="1">
    <citation type="submission" date="2022-10" db="EMBL/GenBank/DDBJ databases">
        <authorList>
            <person name="Mo P."/>
        </authorList>
    </citation>
    <scope>NUCLEOTIDE SEQUENCE</scope>
    <source>
        <strain evidence="3">HUAS 14-6</strain>
    </source>
</reference>
<gene>
    <name evidence="3" type="ORF">N8I86_06500</name>
</gene>
<dbReference type="InterPro" id="IPR005523">
    <property type="entry name" value="DUF317_SPDY"/>
</dbReference>
<evidence type="ECO:0000313" key="4">
    <source>
        <dbReference type="Proteomes" id="UP001060733"/>
    </source>
</evidence>
<name>A0ABY6EJW4_9ACTN</name>
<dbReference type="Proteomes" id="UP001060733">
    <property type="component" value="Chromosome"/>
</dbReference>
<protein>
    <submittedName>
        <fullName evidence="3">DUF317 domain-containing protein</fullName>
    </submittedName>
</protein>
<sequence>MTAVLTGSQAHIALIALEAADWAVLADNVLVLARIDHEEPYWAEDAAKHLSAGGITVEITPRLREAMDEEWTWANYPMPWCTRSEIREVSNHAQKIHDDIRHGHLLIHAHAHDGHTTVAVGTYLGRDGKSVYLHGEDPLRQVADTFDSPAQALLAFEKVHGTDMRPGPAPLTDAERAAVQARTALDLGAAKPGPHRPEPKTVPVYLADAGDHDALLDSFLDRHGEFEKWRTWSDETTHAIHESQTLRIEHVHEGPAHETAWTVAAYETPVSDRMWVLAATGATPALVIAELLNHLADGDGWDTTTGVPVDEKMVTAATQPLSDAGWKHTVDGRWIRWTSPDGNVGVQFDAFTAQHPNQNLATWTVWAGPGPDRPTWAITASRTPRVHCWPASPKPSPTRPARTRHSLRAANTGPASLPVPRPRPCLRPTQPSAVHADHWRTRARQRSAGSPVGKTGDPAHIRSRRTLPRSIDAGSGIPRPRS</sequence>